<protein>
    <submittedName>
        <fullName evidence="1">Uncharacterized protein</fullName>
    </submittedName>
</protein>
<organism evidence="1 2">
    <name type="scientific">Eumeta variegata</name>
    <name type="common">Bagworm moth</name>
    <name type="synonym">Eumeta japonica</name>
    <dbReference type="NCBI Taxonomy" id="151549"/>
    <lineage>
        <taxon>Eukaryota</taxon>
        <taxon>Metazoa</taxon>
        <taxon>Ecdysozoa</taxon>
        <taxon>Arthropoda</taxon>
        <taxon>Hexapoda</taxon>
        <taxon>Insecta</taxon>
        <taxon>Pterygota</taxon>
        <taxon>Neoptera</taxon>
        <taxon>Endopterygota</taxon>
        <taxon>Lepidoptera</taxon>
        <taxon>Glossata</taxon>
        <taxon>Ditrysia</taxon>
        <taxon>Tineoidea</taxon>
        <taxon>Psychidae</taxon>
        <taxon>Oiketicinae</taxon>
        <taxon>Eumeta</taxon>
    </lineage>
</organism>
<comment type="caution">
    <text evidence="1">The sequence shown here is derived from an EMBL/GenBank/DDBJ whole genome shotgun (WGS) entry which is preliminary data.</text>
</comment>
<sequence length="135" mass="14667">MASSSERAAYAPRRAACGELVGTRLCVDAVNALEKPFVVIWESHHSCTFCSGDSISVISSRVCRLRHWGGSGWLQFGHISRLDAVDCDCYGFVLDLVKNCQDRRSGSPYTSSAVDACKSSLKHRIPSTSGKVSTH</sequence>
<keyword evidence="2" id="KW-1185">Reference proteome</keyword>
<dbReference type="EMBL" id="BGZK01003193">
    <property type="protein sequence ID" value="GBO98533.1"/>
    <property type="molecule type" value="Genomic_DNA"/>
</dbReference>
<proteinExistence type="predicted"/>
<evidence type="ECO:0000313" key="2">
    <source>
        <dbReference type="Proteomes" id="UP000299102"/>
    </source>
</evidence>
<reference evidence="1 2" key="1">
    <citation type="journal article" date="2019" name="Commun. Biol.">
        <title>The bagworm genome reveals a unique fibroin gene that provides high tensile strength.</title>
        <authorList>
            <person name="Kono N."/>
            <person name="Nakamura H."/>
            <person name="Ohtoshi R."/>
            <person name="Tomita M."/>
            <person name="Numata K."/>
            <person name="Arakawa K."/>
        </authorList>
    </citation>
    <scope>NUCLEOTIDE SEQUENCE [LARGE SCALE GENOMIC DNA]</scope>
</reference>
<gene>
    <name evidence="1" type="ORF">EVAR_1037_1</name>
</gene>
<evidence type="ECO:0000313" key="1">
    <source>
        <dbReference type="EMBL" id="GBO98533.1"/>
    </source>
</evidence>
<accession>A0A4C1S8K6</accession>
<dbReference type="Proteomes" id="UP000299102">
    <property type="component" value="Unassembled WGS sequence"/>
</dbReference>
<name>A0A4C1S8K6_EUMVA</name>
<dbReference type="AlphaFoldDB" id="A0A4C1S8K6"/>